<gene>
    <name evidence="8 10" type="primary">dapF</name>
    <name evidence="10" type="ORF">ACFX5F_11020</name>
</gene>
<evidence type="ECO:0000256" key="6">
    <source>
        <dbReference type="ARBA" id="ARBA00023235"/>
    </source>
</evidence>
<evidence type="ECO:0000313" key="11">
    <source>
        <dbReference type="Proteomes" id="UP001600107"/>
    </source>
</evidence>
<name>A0ABW6I639_9FLAO</name>
<keyword evidence="4 8" id="KW-0028">Amino-acid biosynthesis</keyword>
<keyword evidence="8" id="KW-0963">Cytoplasm</keyword>
<dbReference type="EC" id="5.1.1.7" evidence="3 8"/>
<comment type="function">
    <text evidence="8">Catalyzes the stereoinversion of LL-2,6-diaminopimelate (L,L-DAP) to meso-diaminopimelate (meso-DAP), a precursor of L-lysine and an essential component of the bacterial peptidoglycan.</text>
</comment>
<comment type="similarity">
    <text evidence="2 8">Belongs to the diaminopimelate epimerase family.</text>
</comment>
<reference evidence="10 11" key="1">
    <citation type="submission" date="2024-06" db="EMBL/GenBank/DDBJ databases">
        <title>Flavobacterium spp. isolated from glacier.</title>
        <authorList>
            <person name="Han D."/>
        </authorList>
    </citation>
    <scope>NUCLEOTIDE SEQUENCE [LARGE SCALE GENOMIC DNA]</scope>
    <source>
        <strain evidence="10 11">ZS1P70</strain>
    </source>
</reference>
<dbReference type="Pfam" id="PF01678">
    <property type="entry name" value="DAP_epimerase"/>
    <property type="match status" value="2"/>
</dbReference>
<evidence type="ECO:0000256" key="1">
    <source>
        <dbReference type="ARBA" id="ARBA00005196"/>
    </source>
</evidence>
<evidence type="ECO:0000313" key="10">
    <source>
        <dbReference type="EMBL" id="MFE3871751.1"/>
    </source>
</evidence>
<comment type="pathway">
    <text evidence="1 8">Amino-acid biosynthesis; L-lysine biosynthesis via DAP pathway; DL-2,6-diaminopimelate from LL-2,6-diaminopimelate: step 1/1.</text>
</comment>
<dbReference type="PROSITE" id="PS01326">
    <property type="entry name" value="DAP_EPIMERASE"/>
    <property type="match status" value="1"/>
</dbReference>
<dbReference type="InterPro" id="IPR018510">
    <property type="entry name" value="DAP_epimerase_AS"/>
</dbReference>
<evidence type="ECO:0000256" key="9">
    <source>
        <dbReference type="PROSITE-ProRule" id="PRU10125"/>
    </source>
</evidence>
<dbReference type="HAMAP" id="MF_00197">
    <property type="entry name" value="DAP_epimerase"/>
    <property type="match status" value="1"/>
</dbReference>
<feature type="active site" description="Proton donor" evidence="8">
    <location>
        <position position="81"/>
    </location>
</feature>
<comment type="subunit">
    <text evidence="8">Homodimer.</text>
</comment>
<dbReference type="RefSeq" id="WP_379852087.1">
    <property type="nucleotide sequence ID" value="NZ_JBHZPY010000009.1"/>
</dbReference>
<dbReference type="Gene3D" id="3.10.310.10">
    <property type="entry name" value="Diaminopimelate Epimerase, Chain A, domain 1"/>
    <property type="match status" value="2"/>
</dbReference>
<feature type="binding site" evidence="8">
    <location>
        <begin position="207"/>
        <end position="208"/>
    </location>
    <ligand>
        <name>substrate</name>
    </ligand>
</feature>
<dbReference type="PANTHER" id="PTHR31689">
    <property type="entry name" value="DIAMINOPIMELATE EPIMERASE, CHLOROPLASTIC"/>
    <property type="match status" value="1"/>
</dbReference>
<feature type="binding site" evidence="8">
    <location>
        <position position="178"/>
    </location>
    <ligand>
        <name>substrate</name>
    </ligand>
</feature>
<accession>A0ABW6I639</accession>
<dbReference type="NCBIfam" id="TIGR00652">
    <property type="entry name" value="DapF"/>
    <property type="match status" value="1"/>
</dbReference>
<keyword evidence="6 8" id="KW-0413">Isomerase</keyword>
<feature type="binding site" evidence="8">
    <location>
        <position position="13"/>
    </location>
    <ligand>
        <name>substrate</name>
    </ligand>
</feature>
<evidence type="ECO:0000256" key="7">
    <source>
        <dbReference type="ARBA" id="ARBA00051712"/>
    </source>
</evidence>
<comment type="subcellular location">
    <subcellularLocation>
        <location evidence="8">Cytoplasm</location>
    </subcellularLocation>
</comment>
<evidence type="ECO:0000256" key="4">
    <source>
        <dbReference type="ARBA" id="ARBA00022605"/>
    </source>
</evidence>
<organism evidence="10 11">
    <name type="scientific">Flavobacterium zhoui</name>
    <dbReference type="NCBI Taxonomy" id="3230414"/>
    <lineage>
        <taxon>Bacteria</taxon>
        <taxon>Pseudomonadati</taxon>
        <taxon>Bacteroidota</taxon>
        <taxon>Flavobacteriia</taxon>
        <taxon>Flavobacteriales</taxon>
        <taxon>Flavobacteriaceae</taxon>
        <taxon>Flavobacterium</taxon>
    </lineage>
</organism>
<dbReference type="InterPro" id="IPR001653">
    <property type="entry name" value="DAP_epimerase_DapF"/>
</dbReference>
<feature type="binding site" evidence="8">
    <location>
        <begin position="196"/>
        <end position="197"/>
    </location>
    <ligand>
        <name>substrate</name>
    </ligand>
</feature>
<dbReference type="SUPFAM" id="SSF54506">
    <property type="entry name" value="Diaminopimelate epimerase-like"/>
    <property type="match status" value="2"/>
</dbReference>
<keyword evidence="11" id="KW-1185">Reference proteome</keyword>
<comment type="caution">
    <text evidence="8">Lacks conserved residue(s) required for the propagation of feature annotation.</text>
</comment>
<evidence type="ECO:0000256" key="5">
    <source>
        <dbReference type="ARBA" id="ARBA00023154"/>
    </source>
</evidence>
<feature type="site" description="Could be important to modulate the pK values of the two catalytic cysteine residues" evidence="8">
    <location>
        <position position="146"/>
    </location>
</feature>
<proteinExistence type="inferred from homology"/>
<dbReference type="PANTHER" id="PTHR31689:SF0">
    <property type="entry name" value="DIAMINOPIMELATE EPIMERASE"/>
    <property type="match status" value="1"/>
</dbReference>
<feature type="binding site" evidence="8">
    <location>
        <begin position="82"/>
        <end position="83"/>
    </location>
    <ligand>
        <name>substrate</name>
    </ligand>
</feature>
<evidence type="ECO:0000256" key="2">
    <source>
        <dbReference type="ARBA" id="ARBA00010219"/>
    </source>
</evidence>
<keyword evidence="5 8" id="KW-0457">Lysine biosynthesis</keyword>
<comment type="catalytic activity">
    <reaction evidence="7 8">
        <text>(2S,6S)-2,6-diaminopimelate = meso-2,6-diaminopimelate</text>
        <dbReference type="Rhea" id="RHEA:15393"/>
        <dbReference type="ChEBI" id="CHEBI:57609"/>
        <dbReference type="ChEBI" id="CHEBI:57791"/>
        <dbReference type="EC" id="5.1.1.7"/>
    </reaction>
</comment>
<dbReference type="GO" id="GO:0008837">
    <property type="term" value="F:diaminopimelate epimerase activity"/>
    <property type="evidence" value="ECO:0007669"/>
    <property type="project" value="UniProtKB-EC"/>
</dbReference>
<evidence type="ECO:0000256" key="3">
    <source>
        <dbReference type="ARBA" id="ARBA00013080"/>
    </source>
</evidence>
<feature type="binding site" evidence="8">
    <location>
        <position position="72"/>
    </location>
    <ligand>
        <name>substrate</name>
    </ligand>
</feature>
<evidence type="ECO:0000256" key="8">
    <source>
        <dbReference type="HAMAP-Rule" id="MF_00197"/>
    </source>
</evidence>
<comment type="caution">
    <text evidence="10">The sequence shown here is derived from an EMBL/GenBank/DDBJ whole genome shotgun (WGS) entry which is preliminary data.</text>
</comment>
<dbReference type="Proteomes" id="UP001600107">
    <property type="component" value="Unassembled WGS sequence"/>
</dbReference>
<feature type="active site" description="Proton acceptor" evidence="8">
    <location>
        <position position="206"/>
    </location>
</feature>
<dbReference type="EMBL" id="JBHZPY010000009">
    <property type="protein sequence ID" value="MFE3871751.1"/>
    <property type="molecule type" value="Genomic_DNA"/>
</dbReference>
<feature type="active site" evidence="9">
    <location>
        <position position="81"/>
    </location>
</feature>
<feature type="site" description="Could be important to modulate the pK values of the two catalytic cysteine residues" evidence="8">
    <location>
        <position position="196"/>
    </location>
</feature>
<sequence>MQIEFYKYQGTGNDFVMIDNRSNFFPKDDIQLIARLCDRRFGIGGDGLILLENDEVASNLAMPIDFKMVYYNSDGNQSSMCGNGGRCLVAFAKKLNVIQDNATFIATDGLHHASVAANGIVSLQMIDVPEVKITPDYVFMNTGSPHHIQLVEDLEHYNVKEKGASIRYGELYGKQGSNINFVKKIDETTFSLRTYERGVEDETLACGTGATAVAIAMNVLGETKANSIDLNVEGGKLVVSFDEKDGKFSNVFLKGPAEFVFKGTIDI</sequence>
<protein>
    <recommendedName>
        <fullName evidence="3 8">Diaminopimelate epimerase</fullName>
        <shortName evidence="8">DAP epimerase</shortName>
        <ecNumber evidence="3 8">5.1.1.7</ecNumber>
    </recommendedName>
    <alternativeName>
        <fullName evidence="8">PLP-independent amino acid racemase</fullName>
    </alternativeName>
</protein>